<dbReference type="PANTHER" id="PTHR24320">
    <property type="entry name" value="RETINOL DEHYDROGENASE"/>
    <property type="match status" value="1"/>
</dbReference>
<dbReference type="SUPFAM" id="SSF51735">
    <property type="entry name" value="NAD(P)-binding Rossmann-fold domains"/>
    <property type="match status" value="1"/>
</dbReference>
<feature type="region of interest" description="Disordered" evidence="3">
    <location>
        <begin position="1"/>
        <end position="29"/>
    </location>
</feature>
<dbReference type="PANTHER" id="PTHR24320:SF283">
    <property type="entry name" value="RETINOL DEHYDROGENASE 11"/>
    <property type="match status" value="1"/>
</dbReference>
<comment type="similarity">
    <text evidence="1">Belongs to the short-chain dehydrogenases/reductases (SDR) family.</text>
</comment>
<evidence type="ECO:0000256" key="1">
    <source>
        <dbReference type="ARBA" id="ARBA00006484"/>
    </source>
</evidence>
<evidence type="ECO:0000256" key="3">
    <source>
        <dbReference type="SAM" id="MobiDB-lite"/>
    </source>
</evidence>
<dbReference type="Proteomes" id="UP001362999">
    <property type="component" value="Unassembled WGS sequence"/>
</dbReference>
<accession>A0AAW0AQD9</accession>
<dbReference type="InterPro" id="IPR002347">
    <property type="entry name" value="SDR_fam"/>
</dbReference>
<sequence length="486" mass="53237">MAYSHSRSQRPPPSKRSTPPSHIASSLAQTRPWSCTARYLSKCWTSRRRTSLGYGKWVQTSHLPLTSSSLTSTLLRSRVEEEESKRGCLHLAMSLGVRFLGVRGRRMSMISSEASRRRSSLLTPWVRRASRRHEIRDDDDEENDDDLTAENLYLKAVSPFQVGPDSLQFSFATTAEEVATAFASEIKGKNVLATGTSLNGIGFETARVISKYANLVIITGYNEERLKLSEDALKQDVPSANIRRLILDLSSLAAVRKTAAEVNAHSEPIHVLVHNAAAPLGPFKLTVDNLEKQIATAHIGPFLFTKLILSKILPAGSSSYVPRVVFVSSGAHAFGNGINFDTIGKPNKDKYQPLDAYTQGKSANILMGIELSKRSNGRINAYSLHPGVIYTNINQKEESIAVMQSFGVLGPDGKPSTERFEWKTIPQGAATTVAAAFDPRLDDVPGAYLDDSTVANDAVALHSSDPANAKKLWEVTEEIIGEKFVL</sequence>
<dbReference type="EMBL" id="JAWWNJ010000054">
    <property type="protein sequence ID" value="KAK7015239.1"/>
    <property type="molecule type" value="Genomic_DNA"/>
</dbReference>
<proteinExistence type="inferred from homology"/>
<name>A0AAW0AQD9_9AGAR</name>
<dbReference type="Pfam" id="PF00106">
    <property type="entry name" value="adh_short"/>
    <property type="match status" value="1"/>
</dbReference>
<keyword evidence="5" id="KW-1185">Reference proteome</keyword>
<evidence type="ECO:0000313" key="5">
    <source>
        <dbReference type="Proteomes" id="UP001362999"/>
    </source>
</evidence>
<keyword evidence="2" id="KW-0560">Oxidoreductase</keyword>
<dbReference type="AlphaFoldDB" id="A0AAW0AQD9"/>
<protein>
    <submittedName>
        <fullName evidence="4">Uncharacterized protein</fullName>
    </submittedName>
</protein>
<evidence type="ECO:0000256" key="2">
    <source>
        <dbReference type="ARBA" id="ARBA00023002"/>
    </source>
</evidence>
<gene>
    <name evidence="4" type="ORF">R3P38DRAFT_3570543</name>
</gene>
<dbReference type="InterPro" id="IPR036291">
    <property type="entry name" value="NAD(P)-bd_dom_sf"/>
</dbReference>
<dbReference type="Gene3D" id="3.40.50.720">
    <property type="entry name" value="NAD(P)-binding Rossmann-like Domain"/>
    <property type="match status" value="1"/>
</dbReference>
<comment type="caution">
    <text evidence="4">The sequence shown here is derived from an EMBL/GenBank/DDBJ whole genome shotgun (WGS) entry which is preliminary data.</text>
</comment>
<organism evidence="4 5">
    <name type="scientific">Favolaschia claudopus</name>
    <dbReference type="NCBI Taxonomy" id="2862362"/>
    <lineage>
        <taxon>Eukaryota</taxon>
        <taxon>Fungi</taxon>
        <taxon>Dikarya</taxon>
        <taxon>Basidiomycota</taxon>
        <taxon>Agaricomycotina</taxon>
        <taxon>Agaricomycetes</taxon>
        <taxon>Agaricomycetidae</taxon>
        <taxon>Agaricales</taxon>
        <taxon>Marasmiineae</taxon>
        <taxon>Mycenaceae</taxon>
        <taxon>Favolaschia</taxon>
    </lineage>
</organism>
<reference evidence="4 5" key="1">
    <citation type="journal article" date="2024" name="J Genomics">
        <title>Draft genome sequencing and assembly of Favolaschia claudopus CIRM-BRFM 2984 isolated from oak limbs.</title>
        <authorList>
            <person name="Navarro D."/>
            <person name="Drula E."/>
            <person name="Chaduli D."/>
            <person name="Cazenave R."/>
            <person name="Ahrendt S."/>
            <person name="Wang J."/>
            <person name="Lipzen A."/>
            <person name="Daum C."/>
            <person name="Barry K."/>
            <person name="Grigoriev I.V."/>
            <person name="Favel A."/>
            <person name="Rosso M.N."/>
            <person name="Martin F."/>
        </authorList>
    </citation>
    <scope>NUCLEOTIDE SEQUENCE [LARGE SCALE GENOMIC DNA]</scope>
    <source>
        <strain evidence="4 5">CIRM-BRFM 2984</strain>
    </source>
</reference>
<evidence type="ECO:0000313" key="4">
    <source>
        <dbReference type="EMBL" id="KAK7015239.1"/>
    </source>
</evidence>
<dbReference type="GO" id="GO:0016491">
    <property type="term" value="F:oxidoreductase activity"/>
    <property type="evidence" value="ECO:0007669"/>
    <property type="project" value="UniProtKB-KW"/>
</dbReference>